<evidence type="ECO:0000313" key="7">
    <source>
        <dbReference type="Proteomes" id="UP001056381"/>
    </source>
</evidence>
<accession>A0A9Q8U324</accession>
<keyword evidence="2 5" id="KW-0575">Peroxidase</keyword>
<dbReference type="GO" id="GO:0004601">
    <property type="term" value="F:peroxidase activity"/>
    <property type="evidence" value="ECO:0007669"/>
    <property type="project" value="UniProtKB-KW"/>
</dbReference>
<evidence type="ECO:0000256" key="4">
    <source>
        <dbReference type="PIRSR" id="PIRSR000303-1"/>
    </source>
</evidence>
<evidence type="ECO:0000256" key="1">
    <source>
        <dbReference type="ARBA" id="ARBA00006926"/>
    </source>
</evidence>
<dbReference type="AlphaFoldDB" id="A0A9Q8U324"/>
<sequence length="163" mass="18535">MKESFYDFKAKDILGNEVSMNNFKDKVVLIVNVASACYFTPQYKGMERLYKSFKTKGFEVLGFPCNQFAEEEKGTNEEILNFCTSHFDVSFPMFEKIEVNGANAHPLFKFLKKTVKGFLGSESIKWNFSKFLVDQSGNVIKRYGSMDAPESIEADITKLLAKG</sequence>
<comment type="similarity">
    <text evidence="1 5">Belongs to the glutathione peroxidase family.</text>
</comment>
<evidence type="ECO:0000313" key="6">
    <source>
        <dbReference type="EMBL" id="URQ63397.1"/>
    </source>
</evidence>
<evidence type="ECO:0000256" key="5">
    <source>
        <dbReference type="RuleBase" id="RU000499"/>
    </source>
</evidence>
<dbReference type="PROSITE" id="PS00763">
    <property type="entry name" value="GLUTATHIONE_PEROXID_2"/>
    <property type="match status" value="1"/>
</dbReference>
<name>A0A9Q8U324_9GAMM</name>
<dbReference type="Pfam" id="PF00255">
    <property type="entry name" value="GSHPx"/>
    <property type="match status" value="1"/>
</dbReference>
<evidence type="ECO:0000256" key="3">
    <source>
        <dbReference type="ARBA" id="ARBA00023002"/>
    </source>
</evidence>
<dbReference type="Gene3D" id="3.40.30.10">
    <property type="entry name" value="Glutaredoxin"/>
    <property type="match status" value="1"/>
</dbReference>
<dbReference type="GO" id="GO:0034599">
    <property type="term" value="P:cellular response to oxidative stress"/>
    <property type="evidence" value="ECO:0007669"/>
    <property type="project" value="TreeGrafter"/>
</dbReference>
<dbReference type="InterPro" id="IPR000889">
    <property type="entry name" value="Glutathione_peroxidase"/>
</dbReference>
<dbReference type="InterPro" id="IPR036249">
    <property type="entry name" value="Thioredoxin-like_sf"/>
</dbReference>
<dbReference type="PIRSF" id="PIRSF000303">
    <property type="entry name" value="Glutathion_perox"/>
    <property type="match status" value="1"/>
</dbReference>
<dbReference type="PROSITE" id="PS51355">
    <property type="entry name" value="GLUTATHIONE_PEROXID_3"/>
    <property type="match status" value="1"/>
</dbReference>
<dbReference type="PANTHER" id="PTHR11592:SF78">
    <property type="entry name" value="GLUTATHIONE PEROXIDASE"/>
    <property type="match status" value="1"/>
</dbReference>
<feature type="active site" evidence="4">
    <location>
        <position position="37"/>
    </location>
</feature>
<dbReference type="PANTHER" id="PTHR11592">
    <property type="entry name" value="GLUTATHIONE PEROXIDASE"/>
    <property type="match status" value="1"/>
</dbReference>
<dbReference type="PRINTS" id="PR01011">
    <property type="entry name" value="GLUTPROXDASE"/>
</dbReference>
<organism evidence="6 7">
    <name type="scientific">SAR86 cluster bacterium</name>
    <dbReference type="NCBI Taxonomy" id="2030880"/>
    <lineage>
        <taxon>Bacteria</taxon>
        <taxon>Pseudomonadati</taxon>
        <taxon>Pseudomonadota</taxon>
        <taxon>Gammaproteobacteria</taxon>
        <taxon>SAR86 cluster</taxon>
    </lineage>
</organism>
<dbReference type="FunFam" id="3.40.30.10:FF:000010">
    <property type="entry name" value="Glutathione peroxidase"/>
    <property type="match status" value="1"/>
</dbReference>
<dbReference type="InterPro" id="IPR029760">
    <property type="entry name" value="GPX_CS"/>
</dbReference>
<keyword evidence="7" id="KW-1185">Reference proteome</keyword>
<gene>
    <name evidence="6" type="ORF">M9B40_01150</name>
</gene>
<dbReference type="EMBL" id="CP097966">
    <property type="protein sequence ID" value="URQ63397.1"/>
    <property type="molecule type" value="Genomic_DNA"/>
</dbReference>
<proteinExistence type="inferred from homology"/>
<reference evidence="6" key="1">
    <citation type="submission" date="2022-05" db="EMBL/GenBank/DDBJ databases">
        <title>Single-amplified genomics reveal most streamlined microbe among free-living bacteria.</title>
        <authorList>
            <person name="Roda-Garcia J."/>
            <person name="Haro-Moreno J.M."/>
            <person name="Rodriguez-Valera F."/>
            <person name="Almagro-Moreno S."/>
            <person name="Lopez-Perez M."/>
        </authorList>
    </citation>
    <scope>NUCLEOTIDE SEQUENCE</scope>
    <source>
        <strain evidence="6">TMED112-D2-2</strain>
    </source>
</reference>
<dbReference type="Proteomes" id="UP001056381">
    <property type="component" value="Chromosome"/>
</dbReference>
<protein>
    <recommendedName>
        <fullName evidence="5">Glutathione peroxidase</fullName>
    </recommendedName>
</protein>
<keyword evidence="3 5" id="KW-0560">Oxidoreductase</keyword>
<dbReference type="CDD" id="cd00340">
    <property type="entry name" value="GSH_Peroxidase"/>
    <property type="match status" value="1"/>
</dbReference>
<evidence type="ECO:0000256" key="2">
    <source>
        <dbReference type="ARBA" id="ARBA00022559"/>
    </source>
</evidence>
<dbReference type="SUPFAM" id="SSF52833">
    <property type="entry name" value="Thioredoxin-like"/>
    <property type="match status" value="1"/>
</dbReference>